<comment type="caution">
    <text evidence="10">The sequence shown here is derived from an EMBL/GenBank/DDBJ whole genome shotgun (WGS) entry which is preliminary data.</text>
</comment>
<gene>
    <name evidence="10" type="ORF">I532_14258</name>
</gene>
<evidence type="ECO:0000256" key="8">
    <source>
        <dbReference type="SAM" id="SignalP"/>
    </source>
</evidence>
<name>M8DEX4_9BACL</name>
<keyword evidence="5" id="KW-0862">Zinc</keyword>
<dbReference type="PROSITE" id="PS52035">
    <property type="entry name" value="PEPTIDASE_M14"/>
    <property type="match status" value="1"/>
</dbReference>
<dbReference type="CDD" id="cd06242">
    <property type="entry name" value="M14-like"/>
    <property type="match status" value="1"/>
</dbReference>
<dbReference type="AlphaFoldDB" id="M8DEX4"/>
<comment type="cofactor">
    <cofactor evidence="1">
        <name>Zn(2+)</name>
        <dbReference type="ChEBI" id="CHEBI:29105"/>
    </cofactor>
</comment>
<comment type="similarity">
    <text evidence="2 7">Belongs to the peptidase M14 family.</text>
</comment>
<sequence length="565" mass="62624">MTNKIISAALVFFFISLAACPPAAWGIQSHPTLAAAPSAKEPKEPLPYFGTGEVYVQPGSIAPLFPVPSVSFDTPAFQKASQAFTSQEEMMAFVKKLDSQYAHVRLEIIGQSLEGRDIPLLILSRQPDQVQTDKTKPIVWLQAQIHGNEPASGESALVIAQWLATEHLGKDLLDQVHVIIVPRINPDGSYRFQRTIAVGQDANRDYMKAEYPEVQAIHKAFDRFRPDVVLDAHEYGVTSASLAKTGKKGALSSYDVLISSAKNLNIPKELRSMSDQLLLPEVEKALDEAKLTHHPYYTLSQNKDGQIIATEGSTETRIGRNALGLKNSLSFLVETRGIGIGRADFERRVYGQVTTHAAFIQATARHAEKIKQTVARSRSRLIEQGKKADDDDRIVVTSENKRMTGYSLDVIDLAQSKRVSITVAWVSATNAYPTLERKRPTAYLMPPAYHHIADRLERLGVNIATLSEPAALPVESYLVTDNKVQARLENGRFPNRVETWVTEEQVTFPAGSYVFAMDQPLANFIALALEPESVDSFVTNSYLPVQKGDRIPIYRYMSEKPLPAN</sequence>
<feature type="domain" description="Peptidase M14" evidence="9">
    <location>
        <begin position="83"/>
        <end position="367"/>
    </location>
</feature>
<dbReference type="PRINTS" id="PR00765">
    <property type="entry name" value="CRBOXYPTASEA"/>
</dbReference>
<evidence type="ECO:0000259" key="9">
    <source>
        <dbReference type="PROSITE" id="PS52035"/>
    </source>
</evidence>
<protein>
    <recommendedName>
        <fullName evidence="9">Peptidase M14 domain-containing protein</fullName>
    </recommendedName>
</protein>
<dbReference type="Pfam" id="PF00246">
    <property type="entry name" value="Peptidase_M14"/>
    <property type="match status" value="1"/>
</dbReference>
<keyword evidence="6" id="KW-0482">Metalloprotease</keyword>
<evidence type="ECO:0000313" key="10">
    <source>
        <dbReference type="EMBL" id="EMT52013.1"/>
    </source>
</evidence>
<dbReference type="PROSITE" id="PS51257">
    <property type="entry name" value="PROKAR_LIPOPROTEIN"/>
    <property type="match status" value="1"/>
</dbReference>
<dbReference type="Gene3D" id="3.40.630.10">
    <property type="entry name" value="Zn peptidases"/>
    <property type="match status" value="1"/>
</dbReference>
<evidence type="ECO:0000256" key="6">
    <source>
        <dbReference type="ARBA" id="ARBA00023049"/>
    </source>
</evidence>
<evidence type="ECO:0000256" key="7">
    <source>
        <dbReference type="PROSITE-ProRule" id="PRU01379"/>
    </source>
</evidence>
<dbReference type="GO" id="GO:0008270">
    <property type="term" value="F:zinc ion binding"/>
    <property type="evidence" value="ECO:0007669"/>
    <property type="project" value="InterPro"/>
</dbReference>
<dbReference type="GO" id="GO:0004181">
    <property type="term" value="F:metallocarboxypeptidase activity"/>
    <property type="evidence" value="ECO:0007669"/>
    <property type="project" value="InterPro"/>
</dbReference>
<proteinExistence type="inferred from homology"/>
<reference evidence="10 11" key="1">
    <citation type="submission" date="2013-03" db="EMBL/GenBank/DDBJ databases">
        <title>Assembly of a new bacterial strain Brevibacillus borstelensis AK1.</title>
        <authorList>
            <person name="Rajan I."/>
            <person name="PoliReddy D."/>
            <person name="Sugumar T."/>
            <person name="Rathinam K."/>
            <person name="Alqarawi S."/>
            <person name="Khalil A.B."/>
            <person name="Sivakumar N."/>
        </authorList>
    </citation>
    <scope>NUCLEOTIDE SEQUENCE [LARGE SCALE GENOMIC DNA]</scope>
    <source>
        <strain evidence="10 11">AK1</strain>
    </source>
</reference>
<evidence type="ECO:0000256" key="1">
    <source>
        <dbReference type="ARBA" id="ARBA00001947"/>
    </source>
</evidence>
<evidence type="ECO:0000256" key="2">
    <source>
        <dbReference type="ARBA" id="ARBA00005988"/>
    </source>
</evidence>
<keyword evidence="4" id="KW-0378">Hydrolase</keyword>
<dbReference type="STRING" id="1300222.I532_14258"/>
<keyword evidence="3" id="KW-0645">Protease</keyword>
<dbReference type="GO" id="GO:0006508">
    <property type="term" value="P:proteolysis"/>
    <property type="evidence" value="ECO:0007669"/>
    <property type="project" value="UniProtKB-KW"/>
</dbReference>
<keyword evidence="11" id="KW-1185">Reference proteome</keyword>
<dbReference type="PANTHER" id="PTHR11705">
    <property type="entry name" value="PROTEASE FAMILY M14 CARBOXYPEPTIDASE A,B"/>
    <property type="match status" value="1"/>
</dbReference>
<dbReference type="RefSeq" id="WP_003389031.1">
    <property type="nucleotide sequence ID" value="NZ_APBN01000005.1"/>
</dbReference>
<dbReference type="SUPFAM" id="SSF53187">
    <property type="entry name" value="Zn-dependent exopeptidases"/>
    <property type="match status" value="1"/>
</dbReference>
<evidence type="ECO:0000256" key="5">
    <source>
        <dbReference type="ARBA" id="ARBA00022833"/>
    </source>
</evidence>
<dbReference type="EMBL" id="APBN01000005">
    <property type="protein sequence ID" value="EMT52013.1"/>
    <property type="molecule type" value="Genomic_DNA"/>
</dbReference>
<feature type="signal peptide" evidence="8">
    <location>
        <begin position="1"/>
        <end position="23"/>
    </location>
</feature>
<keyword evidence="8" id="KW-0732">Signal</keyword>
<dbReference type="SMART" id="SM00631">
    <property type="entry name" value="Zn_pept"/>
    <property type="match status" value="1"/>
</dbReference>
<dbReference type="Proteomes" id="UP000012081">
    <property type="component" value="Unassembled WGS sequence"/>
</dbReference>
<accession>M8DEX4</accession>
<feature type="chain" id="PRO_5039514291" description="Peptidase M14 domain-containing protein" evidence="8">
    <location>
        <begin position="24"/>
        <end position="565"/>
    </location>
</feature>
<evidence type="ECO:0000256" key="3">
    <source>
        <dbReference type="ARBA" id="ARBA00022670"/>
    </source>
</evidence>
<dbReference type="InterPro" id="IPR000834">
    <property type="entry name" value="Peptidase_M14"/>
</dbReference>
<dbReference type="OrthoDB" id="5294005at2"/>
<dbReference type="GO" id="GO:0005615">
    <property type="term" value="C:extracellular space"/>
    <property type="evidence" value="ECO:0007669"/>
    <property type="project" value="TreeGrafter"/>
</dbReference>
<dbReference type="PANTHER" id="PTHR11705:SF143">
    <property type="entry name" value="SLL0236 PROTEIN"/>
    <property type="match status" value="1"/>
</dbReference>
<organism evidence="10 11">
    <name type="scientific">Brevibacillus borstelensis AK1</name>
    <dbReference type="NCBI Taxonomy" id="1300222"/>
    <lineage>
        <taxon>Bacteria</taxon>
        <taxon>Bacillati</taxon>
        <taxon>Bacillota</taxon>
        <taxon>Bacilli</taxon>
        <taxon>Bacillales</taxon>
        <taxon>Paenibacillaceae</taxon>
        <taxon>Brevibacillus</taxon>
    </lineage>
</organism>
<feature type="active site" description="Proton donor/acceptor" evidence="7">
    <location>
        <position position="334"/>
    </location>
</feature>
<dbReference type="PATRIC" id="fig|1300222.3.peg.2978"/>
<evidence type="ECO:0000313" key="11">
    <source>
        <dbReference type="Proteomes" id="UP000012081"/>
    </source>
</evidence>
<evidence type="ECO:0000256" key="4">
    <source>
        <dbReference type="ARBA" id="ARBA00022801"/>
    </source>
</evidence>